<name>A0A091U4Y0_PHORB</name>
<evidence type="ECO:0000313" key="3">
    <source>
        <dbReference type="Proteomes" id="UP000053700"/>
    </source>
</evidence>
<dbReference type="EMBL" id="KK416783">
    <property type="protein sequence ID" value="KFQ85481.1"/>
    <property type="molecule type" value="Genomic_DNA"/>
</dbReference>
<dbReference type="GO" id="GO:0007018">
    <property type="term" value="P:microtubule-based movement"/>
    <property type="evidence" value="ECO:0007669"/>
    <property type="project" value="InterPro"/>
</dbReference>
<feature type="non-terminal residue" evidence="2">
    <location>
        <position position="1237"/>
    </location>
</feature>
<evidence type="ECO:0000313" key="2">
    <source>
        <dbReference type="EMBL" id="KFQ85481.1"/>
    </source>
</evidence>
<dbReference type="GO" id="GO:0005858">
    <property type="term" value="C:axonemal dynein complex"/>
    <property type="evidence" value="ECO:0007669"/>
    <property type="project" value="TreeGrafter"/>
</dbReference>
<dbReference type="InterPro" id="IPR026983">
    <property type="entry name" value="DHC"/>
</dbReference>
<sequence>RYKEAREYRRTKVDASYKYIFEVLSIRLGLDLTTVEEMILDAPSLEAFDSFFAKGGSKTLKVFYQEGEAPGIECGRTIPGVVKGSKMMRLYVDNTPDKFIGLCLFFMRFKNDSPINAKTIHEDIFFGVLDATEGLLRGVRNMIEKIFLPAILATNNWGALSQTKQDTKDKQNFVETINRYLSFLEGAIISIEGTVELKKIDYINFSKLQSFEKVTAAADNPDMVHQLEEVLMIWYRQIERVLIESKQMRKEADDSGPLTELEHWKCMSAKFNFIIEQIKGPNCKAVINVLNIGRSKLLRMWQELDARITDAANESKDNVKYLCTLEEVCQPLYNYDLVSMTRGIPNLINAIRMIHSVSRYYNTSERMTSLFIKVTNQMVTTCRAYITDGGFSLVWEQETSTVIRKIKDCMFLLKEYQKCFHETKQEILETLGEKTFEVSEMYIFGKSEAFCRRLEKITEMITVVETFCALSLSTIEGIDIMAVKFKNIYQSVQKKQYDILDPRKTEFDVDFVNFMEKIESLEIQIQTFMRTCFGRILSSQHALQLLQRFQNLRMPCLQEETVRTVGCILQHYIAELEATKKLYQIQKDDPPLARNMPPVAGKILWVRQLFRRINEPINYFHKKSNILASPEGKAVVRLYNRIAYVLVEFEVVYHNAWMKEMSQLQYPLQATIFVRHPKTGKFLVNFDPQIPEIVRETKCMIKLGLEVPEQAKKIVKIENNLKSNKLRLEGLLQCYEDLCQETPMIFVNLMAPKMKKMEAVLRQGLTMLTWSSVTLESFFQEADQVLYIFKQFLKKVNDLSEVRIDLILKEISNTLLISLPADGPIKVENMLTCNETYTKECAELLNHKSMHIEDAVQELISVFEKNYEIKYSKKTSEKHVLPVKEKHIVFGNNEEEKEKSNSTALRGDISNGNNKEDEFKKKCKETVAYFSHQLLDSLQKATRLSLDSLKKRIFVSTTKFSVHPSKSEEVTAFLKAEVHLAIPNVVMVPNLDDIQQAINRMIQLILEVSRGVAQWGQRRLQKSSLRAELGTQQVSSAGFGSSGKTAKKGERGVEDVVLVRKLRNFYSGVAEHEDISKLVVLLSSSVNSIREVASEVLQDFQKYKVLWTEDRDAKIQQFLASCPSLTEIKEEILHYAMFEQEMEDLKPTILLGPIELHTGPLKTALAIEAKAWKMLLCRYLNEEYKKKMTDMMSFITEYLKKLSRPLCDLDDVRFAMEALSIIRDNKIQMDMTLGPIE</sequence>
<dbReference type="InterPro" id="IPR013594">
    <property type="entry name" value="Dynein_heavy_tail"/>
</dbReference>
<dbReference type="PANTHER" id="PTHR46532:SF11">
    <property type="entry name" value="DYNEIN AXONEMAL HEAVY CHAIN 12"/>
    <property type="match status" value="1"/>
</dbReference>
<feature type="domain" description="Dynein heavy chain tail" evidence="1">
    <location>
        <begin position="224"/>
        <end position="778"/>
    </location>
</feature>
<dbReference type="OrthoDB" id="286107at2759"/>
<accession>A0A091U4Y0</accession>
<proteinExistence type="predicted"/>
<reference evidence="2 3" key="1">
    <citation type="submission" date="2014-04" db="EMBL/GenBank/DDBJ databases">
        <title>Genome evolution of avian class.</title>
        <authorList>
            <person name="Zhang G."/>
            <person name="Li C."/>
        </authorList>
    </citation>
    <scope>NUCLEOTIDE SEQUENCE [LARGE SCALE GENOMIC DNA]</scope>
    <source>
        <strain evidence="2">BGI_N337</strain>
    </source>
</reference>
<protein>
    <submittedName>
        <fullName evidence="2">Dynein heavy chain 8, axonemal</fullName>
    </submittedName>
</protein>
<dbReference type="Pfam" id="PF08385">
    <property type="entry name" value="DHC_N1"/>
    <property type="match status" value="1"/>
</dbReference>
<dbReference type="Proteomes" id="UP000053700">
    <property type="component" value="Unassembled WGS sequence"/>
</dbReference>
<dbReference type="PANTHER" id="PTHR46532">
    <property type="entry name" value="MALE FERTILITY FACTOR KL5"/>
    <property type="match status" value="1"/>
</dbReference>
<evidence type="ECO:0000259" key="1">
    <source>
        <dbReference type="Pfam" id="PF08385"/>
    </source>
</evidence>
<organism evidence="2 3">
    <name type="scientific">Phoenicopterus ruber ruber</name>
    <dbReference type="NCBI Taxonomy" id="9218"/>
    <lineage>
        <taxon>Eukaryota</taxon>
        <taxon>Metazoa</taxon>
        <taxon>Chordata</taxon>
        <taxon>Craniata</taxon>
        <taxon>Vertebrata</taxon>
        <taxon>Euteleostomi</taxon>
        <taxon>Archelosauria</taxon>
        <taxon>Archosauria</taxon>
        <taxon>Dinosauria</taxon>
        <taxon>Saurischia</taxon>
        <taxon>Theropoda</taxon>
        <taxon>Coelurosauria</taxon>
        <taxon>Aves</taxon>
        <taxon>Neognathae</taxon>
        <taxon>Neoaves</taxon>
        <taxon>Mirandornithes</taxon>
        <taxon>Phoenicopteriformes</taxon>
        <taxon>Phoenicopteridae</taxon>
        <taxon>Phoenicopterus</taxon>
    </lineage>
</organism>
<dbReference type="GO" id="GO:0045505">
    <property type="term" value="F:dynein intermediate chain binding"/>
    <property type="evidence" value="ECO:0007669"/>
    <property type="project" value="InterPro"/>
</dbReference>
<feature type="non-terminal residue" evidence="2">
    <location>
        <position position="1"/>
    </location>
</feature>
<keyword evidence="3" id="KW-1185">Reference proteome</keyword>
<dbReference type="GO" id="GO:0051959">
    <property type="term" value="F:dynein light intermediate chain binding"/>
    <property type="evidence" value="ECO:0007669"/>
    <property type="project" value="InterPro"/>
</dbReference>
<dbReference type="AlphaFoldDB" id="A0A091U4Y0"/>
<gene>
    <name evidence="2" type="ORF">N337_10316</name>
</gene>